<dbReference type="Pfam" id="PF13649">
    <property type="entry name" value="Methyltransf_25"/>
    <property type="match status" value="1"/>
</dbReference>
<dbReference type="RefSeq" id="WP_058507383.1">
    <property type="nucleotide sequence ID" value="NZ_CAAAIK010000039.1"/>
</dbReference>
<evidence type="ECO:0000313" key="5">
    <source>
        <dbReference type="Proteomes" id="UP000054618"/>
    </source>
</evidence>
<dbReference type="InterPro" id="IPR029063">
    <property type="entry name" value="SAM-dependent_MTases_sf"/>
</dbReference>
<organism evidence="4 5">
    <name type="scientific">Legionella quinlivanii</name>
    <dbReference type="NCBI Taxonomy" id="45073"/>
    <lineage>
        <taxon>Bacteria</taxon>
        <taxon>Pseudomonadati</taxon>
        <taxon>Pseudomonadota</taxon>
        <taxon>Gammaproteobacteria</taxon>
        <taxon>Legionellales</taxon>
        <taxon>Legionellaceae</taxon>
        <taxon>Legionella</taxon>
    </lineage>
</organism>
<feature type="domain" description="Methyltransferase" evidence="3">
    <location>
        <begin position="37"/>
        <end position="129"/>
    </location>
</feature>
<dbReference type="Proteomes" id="UP000054618">
    <property type="component" value="Unassembled WGS sequence"/>
</dbReference>
<protein>
    <submittedName>
        <fullName evidence="4">Putative methyltransferase</fullName>
    </submittedName>
</protein>
<gene>
    <name evidence="4" type="ORF">Lqui_1258</name>
</gene>
<evidence type="ECO:0000256" key="2">
    <source>
        <dbReference type="ARBA" id="ARBA00022679"/>
    </source>
</evidence>
<dbReference type="GO" id="GO:0032259">
    <property type="term" value="P:methylation"/>
    <property type="evidence" value="ECO:0007669"/>
    <property type="project" value="UniProtKB-KW"/>
</dbReference>
<keyword evidence="1 4" id="KW-0489">Methyltransferase</keyword>
<evidence type="ECO:0000313" key="4">
    <source>
        <dbReference type="EMBL" id="KTD49933.1"/>
    </source>
</evidence>
<keyword evidence="2 4" id="KW-0808">Transferase</keyword>
<dbReference type="PANTHER" id="PTHR43861">
    <property type="entry name" value="TRANS-ACONITATE 2-METHYLTRANSFERASE-RELATED"/>
    <property type="match status" value="1"/>
</dbReference>
<dbReference type="AlphaFoldDB" id="A0A0W0XYP7"/>
<reference evidence="4 5" key="1">
    <citation type="submission" date="2015-11" db="EMBL/GenBank/DDBJ databases">
        <title>Genomic analysis of 38 Legionella species identifies large and diverse effector repertoires.</title>
        <authorList>
            <person name="Burstein D."/>
            <person name="Amaro F."/>
            <person name="Zusman T."/>
            <person name="Lifshitz Z."/>
            <person name="Cohen O."/>
            <person name="Gilbert J.A."/>
            <person name="Pupko T."/>
            <person name="Shuman H.A."/>
            <person name="Segal G."/>
        </authorList>
    </citation>
    <scope>NUCLEOTIDE SEQUENCE [LARGE SCALE GENOMIC DNA]</scope>
    <source>
        <strain evidence="4 5">CDC#1442-AUS-E</strain>
    </source>
</reference>
<dbReference type="InterPro" id="IPR041698">
    <property type="entry name" value="Methyltransf_25"/>
</dbReference>
<dbReference type="Gene3D" id="3.40.50.150">
    <property type="entry name" value="Vaccinia Virus protein VP39"/>
    <property type="match status" value="1"/>
</dbReference>
<evidence type="ECO:0000256" key="1">
    <source>
        <dbReference type="ARBA" id="ARBA00022603"/>
    </source>
</evidence>
<dbReference type="OrthoDB" id="9760689at2"/>
<dbReference type="STRING" id="45073.Lqui_1258"/>
<keyword evidence="5" id="KW-1185">Reference proteome</keyword>
<name>A0A0W0XYP7_9GAMM</name>
<dbReference type="CDD" id="cd02440">
    <property type="entry name" value="AdoMet_MTases"/>
    <property type="match status" value="1"/>
</dbReference>
<dbReference type="PATRIC" id="fig|45073.5.peg.1327"/>
<accession>A0A0W0XYP7</accession>
<dbReference type="PANTHER" id="PTHR43861:SF1">
    <property type="entry name" value="TRANS-ACONITATE 2-METHYLTRANSFERASE"/>
    <property type="match status" value="1"/>
</dbReference>
<dbReference type="SUPFAM" id="SSF53335">
    <property type="entry name" value="S-adenosyl-L-methionine-dependent methyltransferases"/>
    <property type="match status" value="1"/>
</dbReference>
<sequence length="261" mass="30059">MKTDDWPAEDYAIGSYVQATAAREYLPRLQFKPQDKILDIGCGNGSFTEYLIKMLPSGSILGVDASENMISLAAELTRVYSNFSVKRMDMESLQFEEQFDYIVSFWCLQWSKHLIGVYNNIFRALKKGGKIFLLFPCGDDPFINTAVAVTESGQFPELRDFVSPVDRSQYSNFDKLKENLIKNGLFSKFHIEKNQHSLLLPSLDFFRKFVRGVGYFQGQVSLPVINEINEAMVAMYAKECEEKYRGQYYFNFSLYVIEAEK</sequence>
<dbReference type="GO" id="GO:0008168">
    <property type="term" value="F:methyltransferase activity"/>
    <property type="evidence" value="ECO:0007669"/>
    <property type="project" value="UniProtKB-KW"/>
</dbReference>
<comment type="caution">
    <text evidence="4">The sequence shown here is derived from an EMBL/GenBank/DDBJ whole genome shotgun (WGS) entry which is preliminary data.</text>
</comment>
<dbReference type="EMBL" id="LNYS01000008">
    <property type="protein sequence ID" value="KTD49933.1"/>
    <property type="molecule type" value="Genomic_DNA"/>
</dbReference>
<evidence type="ECO:0000259" key="3">
    <source>
        <dbReference type="Pfam" id="PF13649"/>
    </source>
</evidence>
<proteinExistence type="predicted"/>